<dbReference type="Pfam" id="PF07677">
    <property type="entry name" value="A2M_recep"/>
    <property type="match status" value="1"/>
</dbReference>
<dbReference type="PROSITE" id="PS00477">
    <property type="entry name" value="ALPHA_2_MACROGLOBULIN"/>
    <property type="match status" value="1"/>
</dbReference>
<reference evidence="12" key="1">
    <citation type="submission" date="2015-11" db="EMBL/GenBank/DDBJ databases">
        <title>De novo transcriptome assembly of four potential Pierce s Disease insect vectors from Arizona vineyards.</title>
        <authorList>
            <person name="Tassone E.E."/>
        </authorList>
    </citation>
    <scope>NUCLEOTIDE SEQUENCE</scope>
</reference>
<evidence type="ECO:0000256" key="8">
    <source>
        <dbReference type="SAM" id="SignalP"/>
    </source>
</evidence>
<dbReference type="InterPro" id="IPR050473">
    <property type="entry name" value="A2M/Complement_sys"/>
</dbReference>
<dbReference type="SMART" id="SM01361">
    <property type="entry name" value="A2M_recep"/>
    <property type="match status" value="1"/>
</dbReference>
<evidence type="ECO:0000259" key="10">
    <source>
        <dbReference type="SMART" id="SM01360"/>
    </source>
</evidence>
<dbReference type="PANTHER" id="PTHR11412:SF171">
    <property type="entry name" value="PREGNANCY ZONE PROTEIN-LIKE PROTEIN"/>
    <property type="match status" value="1"/>
</dbReference>
<dbReference type="Gene3D" id="2.60.40.10">
    <property type="entry name" value="Immunoglobulins"/>
    <property type="match status" value="2"/>
</dbReference>
<dbReference type="SMART" id="SM01419">
    <property type="entry name" value="Thiol-ester_cl"/>
    <property type="match status" value="1"/>
</dbReference>
<dbReference type="Gene3D" id="1.50.10.20">
    <property type="match status" value="1"/>
</dbReference>
<dbReference type="Gene3D" id="2.60.40.1930">
    <property type="match status" value="3"/>
</dbReference>
<keyword evidence="3" id="KW-1015">Disulfide bond</keyword>
<dbReference type="Pfam" id="PF17791">
    <property type="entry name" value="MG3"/>
    <property type="match status" value="1"/>
</dbReference>
<dbReference type="Gene3D" id="2.60.40.690">
    <property type="entry name" value="Alpha-macroglobulin, receptor-binding domain"/>
    <property type="match status" value="1"/>
</dbReference>
<keyword evidence="1 8" id="KW-0732">Signal</keyword>
<dbReference type="Gene3D" id="6.20.50.160">
    <property type="match status" value="1"/>
</dbReference>
<dbReference type="InterPro" id="IPR036595">
    <property type="entry name" value="A-macroglobulin_rcpt-bd_sf"/>
</dbReference>
<feature type="chain" id="PRO_5008586864" description="TEP1-F" evidence="8">
    <location>
        <begin position="17"/>
        <end position="1513"/>
    </location>
</feature>
<dbReference type="Gene3D" id="2.60.40.1940">
    <property type="match status" value="1"/>
</dbReference>
<evidence type="ECO:0000256" key="5">
    <source>
        <dbReference type="ARBA" id="ARBA00057615"/>
    </source>
</evidence>
<evidence type="ECO:0000256" key="3">
    <source>
        <dbReference type="ARBA" id="ARBA00023157"/>
    </source>
</evidence>
<feature type="signal peptide" evidence="8">
    <location>
        <begin position="1"/>
        <end position="16"/>
    </location>
</feature>
<dbReference type="InterPro" id="IPR008930">
    <property type="entry name" value="Terpenoid_cyclase/PrenylTrfase"/>
</dbReference>
<evidence type="ECO:0000256" key="1">
    <source>
        <dbReference type="ARBA" id="ARBA00022729"/>
    </source>
</evidence>
<dbReference type="InterPro" id="IPR001599">
    <property type="entry name" value="Macroglobln_a2"/>
</dbReference>
<name>A0A1B6KU32_9HEMI</name>
<dbReference type="InterPro" id="IPR011625">
    <property type="entry name" value="A2M_N_BRD"/>
</dbReference>
<dbReference type="GO" id="GO:0005615">
    <property type="term" value="C:extracellular space"/>
    <property type="evidence" value="ECO:0007669"/>
    <property type="project" value="InterPro"/>
</dbReference>
<dbReference type="Pfam" id="PF07678">
    <property type="entry name" value="TED_complement"/>
    <property type="match status" value="1"/>
</dbReference>
<dbReference type="InterPro" id="IPR041555">
    <property type="entry name" value="MG3"/>
</dbReference>
<dbReference type="GO" id="GO:0004866">
    <property type="term" value="F:endopeptidase inhibitor activity"/>
    <property type="evidence" value="ECO:0007669"/>
    <property type="project" value="InterPro"/>
</dbReference>
<evidence type="ECO:0000256" key="2">
    <source>
        <dbReference type="ARBA" id="ARBA00022859"/>
    </source>
</evidence>
<keyword evidence="4" id="KW-0325">Glycoprotein</keyword>
<dbReference type="Pfam" id="PF00207">
    <property type="entry name" value="A2M"/>
    <property type="match status" value="1"/>
</dbReference>
<feature type="domain" description="Alpha-2-macroglobulin bait region" evidence="9">
    <location>
        <begin position="461"/>
        <end position="613"/>
    </location>
</feature>
<dbReference type="InterPro" id="IPR019742">
    <property type="entry name" value="MacrogloblnA2_CS"/>
</dbReference>
<dbReference type="InterPro" id="IPR011626">
    <property type="entry name" value="Alpha-macroglobulin_TED"/>
</dbReference>
<dbReference type="EMBL" id="GEBQ01025011">
    <property type="protein sequence ID" value="JAT14966.1"/>
    <property type="molecule type" value="Transcribed_RNA"/>
</dbReference>
<dbReference type="PANTHER" id="PTHR11412">
    <property type="entry name" value="MACROGLOBULIN / COMPLEMENT"/>
    <property type="match status" value="1"/>
</dbReference>
<comment type="function">
    <text evidence="5">Binds covalently through a thioester bond to the pathogen surface resulting in pathogen clearance.</text>
</comment>
<dbReference type="SUPFAM" id="SSF49410">
    <property type="entry name" value="Alpha-macroglobulin receptor domain"/>
    <property type="match status" value="1"/>
</dbReference>
<dbReference type="InterPro" id="IPR013783">
    <property type="entry name" value="Ig-like_fold"/>
</dbReference>
<proteinExistence type="predicted"/>
<feature type="domain" description="Alpha-macroglobulin receptor-binding" evidence="11">
    <location>
        <begin position="1364"/>
        <end position="1450"/>
    </location>
</feature>
<feature type="domain" description="Alpha-2-macroglobulin" evidence="10">
    <location>
        <begin position="756"/>
        <end position="846"/>
    </location>
</feature>
<dbReference type="InterPro" id="IPR047565">
    <property type="entry name" value="Alpha-macroglob_thiol-ester_cl"/>
</dbReference>
<evidence type="ECO:0000313" key="12">
    <source>
        <dbReference type="EMBL" id="JAT14966.1"/>
    </source>
</evidence>
<dbReference type="Pfam" id="PF07703">
    <property type="entry name" value="A2M_BRD"/>
    <property type="match status" value="1"/>
</dbReference>
<dbReference type="InterPro" id="IPR002890">
    <property type="entry name" value="MG2"/>
</dbReference>
<dbReference type="SMART" id="SM01359">
    <property type="entry name" value="A2M_N_2"/>
    <property type="match status" value="1"/>
</dbReference>
<dbReference type="FunFam" id="2.60.40.1930:FF:000001">
    <property type="entry name" value="CD109 isoform 3"/>
    <property type="match status" value="1"/>
</dbReference>
<gene>
    <name evidence="12" type="ORF">g.47420</name>
</gene>
<evidence type="ECO:0000256" key="4">
    <source>
        <dbReference type="ARBA" id="ARBA00023180"/>
    </source>
</evidence>
<evidence type="ECO:0000256" key="6">
    <source>
        <dbReference type="ARBA" id="ARBA00063781"/>
    </source>
</evidence>
<keyword evidence="2" id="KW-0391">Immunity</keyword>
<dbReference type="SUPFAM" id="SSF48239">
    <property type="entry name" value="Terpenoid cyclases/Protein prenyltransferases"/>
    <property type="match status" value="1"/>
</dbReference>
<dbReference type="InterPro" id="IPR009048">
    <property type="entry name" value="A-macroglobulin_rcpt-bd"/>
</dbReference>
<comment type="subunit">
    <text evidence="6">Heterodimer of a TEP1-N chain and an TEP1-C chain non-covalently linked. Forms a complex composed of TEP1-N and TEP1-C heterodimer, LRIM1 and APL1C; the interaction stabilizes TEP1-N and TEP1-C heterodimer, prevents its binding to tissues while circulating in the hemolymph and protects the thioester bond from hydrolysis. Mature TEP1 and to a lesser extent full-length TEP1 interact with SPCLIP1; the interaction is induced by microbial infection.</text>
</comment>
<evidence type="ECO:0000259" key="9">
    <source>
        <dbReference type="SMART" id="SM01359"/>
    </source>
</evidence>
<evidence type="ECO:0000259" key="11">
    <source>
        <dbReference type="SMART" id="SM01361"/>
    </source>
</evidence>
<dbReference type="Gene3D" id="2.60.120.1540">
    <property type="match status" value="1"/>
</dbReference>
<evidence type="ECO:0000256" key="7">
    <source>
        <dbReference type="ARBA" id="ARBA00078071"/>
    </source>
</evidence>
<protein>
    <recommendedName>
        <fullName evidence="7">TEP1-F</fullName>
    </recommendedName>
</protein>
<accession>A0A1B6KU32</accession>
<sequence>MWTIALLLFACQTVHALPEQKKGFLLTVPSSLLTDSQERICVSLHNNTGRVYVSLSLLAVSDSRVLALSSLTLSSAGCVELLVPDTEEKWARLEARLQSPDPQLTSNAQVEVSLQTNPLVVLVSTDKPVYKPGQDVNFRVLSLSHKLKPHGKQIPRIWVETPSGIRVQQWRDVDVTNLGLVQLQFTLDKEPLLGQWKIKVQYTSSKAVETRFLVKEYIPAKFEVTVDAPAEIFPDSENISWRICAKYSYGEVVQGDAHVEIKLQGSRSADQPSINNAAKLNSYSGCVEVTLEAAELGLADPLVRPSAVLVVATVTELGSGVSHTGSRLSPLHSQRFSLHFLCSRYYKPGLPYTGNVVMKTVTGRPRPTVGEKIQICVKVRYRGQLPMRLLNCWNYTTDFSSHVVFALPDIDDPFNLQLITIIATASDYPTKLYPGSTEVMMLQPSVTHNVKPWYSPSQSFLDVWTRDTLACSSTATIPVSYTVPSTTSETPLFYYLVEARGDLLLLNSTAPTRESLLHSNEVDSQPLTIVRTWRLKLHITPEMSPLSRLTVYYIRTDGEVVAGSTSLVVDRCFQNQVRVRWDQSPISPKQKARLCIRASPHSACSVSVVDRQLLYNASHTSTDADRIWDLVDKFYIRKPPRDQRLYCANKKELPPTYDLRRKRSLFLPPIDYSDHVDAITAFDDVGMSVMSNLLLESRPCTRPVLSGELYRRSWGYPLSGIADRSLFLVDNLMLVTQKEPSADLSESLVRDYFPDTWIWNLVDTGKEGEITVDSPAPDTITSWDTRVVCVSEREGLGVSFPTAVTVFVPFFLLIEAPYSIKKGESVSVRVVIYNYMQHSLPVVLSFPDNKALHISPREDVRVCVRQLSPHTHSVMVTAQSVGNVDFTVQAKVESLAGCGPSDIPHRSDTVVKQLLVRYEGYQQQKSQSAFICPSVDSETSVRWEMKLPEVNNLVKGSAQLKFTVMADLFGPALENLDSLVLLPMGCGEQNLARLAPNLFVLRYMDASGQVNQHLRVTALNNIKKGYQRQLSFQRSDGSFSAFGDRDDVGSLWLTAAVVRTLGEAQAVTDVDQDLLQDSVKWITQRQLENGCFPVIGQVFHTDVQEDDGSTLALSALVLANLASSGAALSTALRTNAEFCLASALDSTEPYTLALSTLALARLDLRQRADQGLQSLLRLAVHNSDMIHWGTPDASLSHNILTTSYAVLSLVELGGTQNLMTAQKAVRWIATHRNENGGFISTQDTVVALEALTKYITALPRVNQTELMVVVTGFREFPSRTFYASNNNRLVRQQQITSEIPDHLTATVVGKGCASVQSVLQYHVLRPSAGSRLQLQVTTAAVSTVDPCSVRELRLCVQADNTAATHMALLSVLMVTGFSPDQTQLRKLSHPQIKKWEEEDDQITFYLTEVTHLPICLTLLLNRKFIVEDPLPAEVSVIDYYHPEVSTSQSYSMECSPIIPLEDPIMLSDSPVNNDNRFTNFHNVDFDLETPEGVEGPRPVYACLPNSTLPNCRP</sequence>
<dbReference type="GO" id="GO:0002376">
    <property type="term" value="P:immune system process"/>
    <property type="evidence" value="ECO:0007669"/>
    <property type="project" value="UniProtKB-KW"/>
</dbReference>
<dbReference type="SMART" id="SM01360">
    <property type="entry name" value="A2M"/>
    <property type="match status" value="1"/>
</dbReference>
<dbReference type="Pfam" id="PF01835">
    <property type="entry name" value="MG2"/>
    <property type="match status" value="1"/>
</dbReference>
<dbReference type="Gene3D" id="2.20.130.20">
    <property type="match status" value="1"/>
</dbReference>
<organism evidence="12">
    <name type="scientific">Graphocephala atropunctata</name>
    <dbReference type="NCBI Taxonomy" id="36148"/>
    <lineage>
        <taxon>Eukaryota</taxon>
        <taxon>Metazoa</taxon>
        <taxon>Ecdysozoa</taxon>
        <taxon>Arthropoda</taxon>
        <taxon>Hexapoda</taxon>
        <taxon>Insecta</taxon>
        <taxon>Pterygota</taxon>
        <taxon>Neoptera</taxon>
        <taxon>Paraneoptera</taxon>
        <taxon>Hemiptera</taxon>
        <taxon>Auchenorrhyncha</taxon>
        <taxon>Membracoidea</taxon>
        <taxon>Cicadellidae</taxon>
        <taxon>Cicadellinae</taxon>
        <taxon>Cicadellini</taxon>
        <taxon>Graphocephala</taxon>
    </lineage>
</organism>